<protein>
    <submittedName>
        <fullName evidence="7">HORMA domain-containing protein 1</fullName>
    </submittedName>
</protein>
<comment type="subcellular location">
    <subcellularLocation>
        <location evidence="2">Chromosome</location>
    </subcellularLocation>
    <subcellularLocation>
        <location evidence="1">Nucleus</location>
    </subcellularLocation>
</comment>
<evidence type="ECO:0000256" key="5">
    <source>
        <dbReference type="ARBA" id="ARBA00023254"/>
    </source>
</evidence>
<dbReference type="EMBL" id="HAAD01002801">
    <property type="protein sequence ID" value="CDG69033.1"/>
    <property type="molecule type" value="mRNA"/>
</dbReference>
<dbReference type="AlphaFoldDB" id="T2M9R3"/>
<dbReference type="InterPro" id="IPR011011">
    <property type="entry name" value="Znf_FYVE_PHD"/>
</dbReference>
<sequence>MATTQQVRNQKQGQWSSIFPNEQVTETQSTLFVKKLLAVAVSSISYLRALFPENAFGDRCLEDVNLKILRDDSACPEACRVIQWIRGCFDALEKKYLRAVLVGIYEDPDDPDTVIEEYSFKFSYGNGAGLDIYRNGVQISTARSDAETKKATIRLLRTIVLLSQTLSPLPDDVMMTMKLLYYDDVTPEDYNPPGFKVISSHYFADDLKPVICPWENIGELTIRDILNAKFNQYGLNRFKISKFNFAAEEYISLIGWQDSIISKTSTTHKDCSLDNFNFKDEPMNIKVGDVSTQYHSFKLRIKTSHHDLQVADENDTVVPEPEEQYEDGNKTSLYLDTNDEEKPPNAVHQLSTRQSTPASSLVQDENIVQEVKCPCGVNEDDGLMILCASCNTWQHATCFAILKPDEAPDTHYCVDCSKNNGFNCTDQRLKDIDQVSSLKAVCLWRRTLVASLETTRILAPNLSKRLGVPIAMATSLLKRLEDEGFVTDGGKGKRFGKLVQKNEITELGFTKYFHINENKNRNEDIEMMTERASDLVITSKQVLSVANNNQIVITGSKRKHAVEEAVFFKNKDLRFEISNSQTSPISQQEFSAKKKRKASVSAEAMCV</sequence>
<keyword evidence="3" id="KW-0158">Chromosome</keyword>
<evidence type="ECO:0000313" key="7">
    <source>
        <dbReference type="EMBL" id="CDG69033.1"/>
    </source>
</evidence>
<dbReference type="InterPro" id="IPR003511">
    <property type="entry name" value="HORMA_dom"/>
</dbReference>
<dbReference type="Gene3D" id="3.30.40.10">
    <property type="entry name" value="Zinc/RING finger domain, C3HC4 (zinc finger)"/>
    <property type="match status" value="1"/>
</dbReference>
<dbReference type="GO" id="GO:0005634">
    <property type="term" value="C:nucleus"/>
    <property type="evidence" value="ECO:0007669"/>
    <property type="project" value="UniProtKB-SubCell"/>
</dbReference>
<evidence type="ECO:0000256" key="3">
    <source>
        <dbReference type="ARBA" id="ARBA00022454"/>
    </source>
</evidence>
<dbReference type="Pfam" id="PF20826">
    <property type="entry name" value="PHD_5"/>
    <property type="match status" value="1"/>
</dbReference>
<evidence type="ECO:0000256" key="4">
    <source>
        <dbReference type="ARBA" id="ARBA00023242"/>
    </source>
</evidence>
<accession>T2M9R3</accession>
<proteinExistence type="evidence at transcript level"/>
<dbReference type="SUPFAM" id="SSF57903">
    <property type="entry name" value="FYVE/PHD zinc finger"/>
    <property type="match status" value="1"/>
</dbReference>
<gene>
    <name evidence="7" type="primary">HORMAD1</name>
</gene>
<dbReference type="InterPro" id="IPR036570">
    <property type="entry name" value="HORMA_dom_sf"/>
</dbReference>
<reference evidence="7" key="1">
    <citation type="journal article" date="2013" name="Genome Biol. Evol.">
        <title>Punctuated emergences of genetic and phenotypic innovations in eumetazoan, bilaterian, euteleostome, and hominidae ancestors.</title>
        <authorList>
            <person name="Wenger Y."/>
            <person name="Galliot B."/>
        </authorList>
    </citation>
    <scope>NUCLEOTIDE SEQUENCE</scope>
    <source>
        <tissue evidence="7">Whole animals</tissue>
    </source>
</reference>
<dbReference type="Gene3D" id="3.30.900.10">
    <property type="entry name" value="HORMA domain"/>
    <property type="match status" value="1"/>
</dbReference>
<evidence type="ECO:0000259" key="6">
    <source>
        <dbReference type="PROSITE" id="PS50815"/>
    </source>
</evidence>
<keyword evidence="4" id="KW-0539">Nucleus</keyword>
<dbReference type="PROSITE" id="PS50815">
    <property type="entry name" value="HORMA"/>
    <property type="match status" value="1"/>
</dbReference>
<organism evidence="7">
    <name type="scientific">Hydra vulgaris</name>
    <name type="common">Hydra</name>
    <name type="synonym">Hydra attenuata</name>
    <dbReference type="NCBI Taxonomy" id="6087"/>
    <lineage>
        <taxon>Eukaryota</taxon>
        <taxon>Metazoa</taxon>
        <taxon>Cnidaria</taxon>
        <taxon>Hydrozoa</taxon>
        <taxon>Hydroidolina</taxon>
        <taxon>Anthoathecata</taxon>
        <taxon>Aplanulata</taxon>
        <taxon>Hydridae</taxon>
        <taxon>Hydra</taxon>
    </lineage>
</organism>
<dbReference type="SUPFAM" id="SSF56019">
    <property type="entry name" value="The spindle assembly checkpoint protein mad2"/>
    <property type="match status" value="1"/>
</dbReference>
<keyword evidence="5" id="KW-0469">Meiosis</keyword>
<evidence type="ECO:0000256" key="1">
    <source>
        <dbReference type="ARBA" id="ARBA00004123"/>
    </source>
</evidence>
<dbReference type="GO" id="GO:0051321">
    <property type="term" value="P:meiotic cell cycle"/>
    <property type="evidence" value="ECO:0007669"/>
    <property type="project" value="UniProtKB-KW"/>
</dbReference>
<evidence type="ECO:0000256" key="2">
    <source>
        <dbReference type="ARBA" id="ARBA00004286"/>
    </source>
</evidence>
<dbReference type="GO" id="GO:0005694">
    <property type="term" value="C:chromosome"/>
    <property type="evidence" value="ECO:0007669"/>
    <property type="project" value="UniProtKB-SubCell"/>
</dbReference>
<dbReference type="Pfam" id="PF02301">
    <property type="entry name" value="HORMA"/>
    <property type="match status" value="1"/>
</dbReference>
<dbReference type="PANTHER" id="PTHR48225">
    <property type="entry name" value="HORMA DOMAIN-CONTAINING PROTEIN 1"/>
    <property type="match status" value="1"/>
</dbReference>
<dbReference type="OrthoDB" id="1928087at2759"/>
<name>T2M9R3_HYDVU</name>
<dbReference type="PANTHER" id="PTHR48225:SF7">
    <property type="entry name" value="MEIOSIS-SPECIFIC PROTEIN HOP1"/>
    <property type="match status" value="1"/>
</dbReference>
<feature type="domain" description="HORMA" evidence="6">
    <location>
        <begin position="27"/>
        <end position="221"/>
    </location>
</feature>
<dbReference type="InterPro" id="IPR051294">
    <property type="entry name" value="HORMA_MeioticProgression"/>
</dbReference>
<dbReference type="InterPro" id="IPR013083">
    <property type="entry name" value="Znf_RING/FYVE/PHD"/>
</dbReference>